<keyword evidence="2" id="KW-1185">Reference proteome</keyword>
<proteinExistence type="predicted"/>
<dbReference type="AlphaFoldDB" id="A0ABD1ZYH4"/>
<protein>
    <submittedName>
        <fullName evidence="1">Uncharacterized protein</fullName>
    </submittedName>
</protein>
<dbReference type="Proteomes" id="UP001607302">
    <property type="component" value="Unassembled WGS sequence"/>
</dbReference>
<evidence type="ECO:0000313" key="2">
    <source>
        <dbReference type="Proteomes" id="UP001607302"/>
    </source>
</evidence>
<comment type="caution">
    <text evidence="1">The sequence shown here is derived from an EMBL/GenBank/DDBJ whole genome shotgun (WGS) entry which is preliminary data.</text>
</comment>
<sequence>MIDQNAMKTLIKSCPGASVQACIGNVLENVPTYFGLLLESMNFLRICGKVEKTSNDTKEKRKKEKNNKKDCELMSTTATGALSVAKVCSDLTSTFYVQSLAKTPEEILVCPLFAISLTSIEEEDAVRQHFARNRARIHMGTFALLVRLRRLAKPLGPDFAGFRKLINFGVAFRAPFVPTVQNSASLRWKVPFLS</sequence>
<reference evidence="1 2" key="1">
    <citation type="journal article" date="2024" name="Ann. Entomol. Soc. Am.">
        <title>Genomic analyses of the southern and eastern yellowjacket wasps (Hymenoptera: Vespidae) reveal evolutionary signatures of social life.</title>
        <authorList>
            <person name="Catto M.A."/>
            <person name="Caine P.B."/>
            <person name="Orr S.E."/>
            <person name="Hunt B.G."/>
            <person name="Goodisman M.A.D."/>
        </authorList>
    </citation>
    <scope>NUCLEOTIDE SEQUENCE [LARGE SCALE GENOMIC DNA]</scope>
    <source>
        <strain evidence="1">233</strain>
        <tissue evidence="1">Head and thorax</tissue>
    </source>
</reference>
<gene>
    <name evidence="1" type="ORF">V1478_017109</name>
</gene>
<dbReference type="EMBL" id="JAUDFV010000158">
    <property type="protein sequence ID" value="KAL2713411.1"/>
    <property type="molecule type" value="Genomic_DNA"/>
</dbReference>
<accession>A0ABD1ZYH4</accession>
<name>A0ABD1ZYH4_VESSQ</name>
<evidence type="ECO:0000313" key="1">
    <source>
        <dbReference type="EMBL" id="KAL2713411.1"/>
    </source>
</evidence>
<organism evidence="1 2">
    <name type="scientific">Vespula squamosa</name>
    <name type="common">Southern yellow jacket</name>
    <name type="synonym">Wasp</name>
    <dbReference type="NCBI Taxonomy" id="30214"/>
    <lineage>
        <taxon>Eukaryota</taxon>
        <taxon>Metazoa</taxon>
        <taxon>Ecdysozoa</taxon>
        <taxon>Arthropoda</taxon>
        <taxon>Hexapoda</taxon>
        <taxon>Insecta</taxon>
        <taxon>Pterygota</taxon>
        <taxon>Neoptera</taxon>
        <taxon>Endopterygota</taxon>
        <taxon>Hymenoptera</taxon>
        <taxon>Apocrita</taxon>
        <taxon>Aculeata</taxon>
        <taxon>Vespoidea</taxon>
        <taxon>Vespidae</taxon>
        <taxon>Vespinae</taxon>
        <taxon>Vespula</taxon>
    </lineage>
</organism>